<name>A0A9X2G9P2_9ACTN</name>
<accession>A0A9X2G9P2</accession>
<dbReference type="Proteomes" id="UP001139648">
    <property type="component" value="Unassembled WGS sequence"/>
</dbReference>
<evidence type="ECO:0000313" key="2">
    <source>
        <dbReference type="EMBL" id="MCP2353805.1"/>
    </source>
</evidence>
<organism evidence="2 3">
    <name type="scientific">Nonomuraea thailandensis</name>
    <dbReference type="NCBI Taxonomy" id="1188745"/>
    <lineage>
        <taxon>Bacteria</taxon>
        <taxon>Bacillati</taxon>
        <taxon>Actinomycetota</taxon>
        <taxon>Actinomycetes</taxon>
        <taxon>Streptosporangiales</taxon>
        <taxon>Streptosporangiaceae</taxon>
        <taxon>Nonomuraea</taxon>
    </lineage>
</organism>
<dbReference type="RefSeq" id="WP_253740300.1">
    <property type="nucleotide sequence ID" value="NZ_BAABKA010000078.1"/>
</dbReference>
<dbReference type="SUPFAM" id="SSF69304">
    <property type="entry name" value="Tricorn protease N-terminal domain"/>
    <property type="match status" value="1"/>
</dbReference>
<dbReference type="EMBL" id="JAMZEB010000001">
    <property type="protein sequence ID" value="MCP2353805.1"/>
    <property type="molecule type" value="Genomic_DNA"/>
</dbReference>
<keyword evidence="1" id="KW-1133">Transmembrane helix</keyword>
<evidence type="ECO:0000313" key="3">
    <source>
        <dbReference type="Proteomes" id="UP001139648"/>
    </source>
</evidence>
<keyword evidence="1" id="KW-0472">Membrane</keyword>
<reference evidence="2" key="1">
    <citation type="submission" date="2022-06" db="EMBL/GenBank/DDBJ databases">
        <title>Sequencing the genomes of 1000 actinobacteria strains.</title>
        <authorList>
            <person name="Klenk H.-P."/>
        </authorList>
    </citation>
    <scope>NUCLEOTIDE SEQUENCE</scope>
    <source>
        <strain evidence="2">DSM 46694</strain>
    </source>
</reference>
<sequence>MTDLKPLFEDLVPDEQPPSRVDVGAAARAGRRVRRRRALTASVPFAAAAVTALVLATGSLADLGRRDASATPSPSTISSAGDVWSSAMTTIPAVASDGLTYAPVTALSATEVLLRVNTSLDKGVRLEVYDTAARESRVLGDMPQPDGARDYYPQRVEPGLEHIAWWAEDVRTQKRTDVWALPRSGGEATLVTRLSGPAAAVERLGVLRDRVVWSVRQGGLYAVPITGGTPQAMPGTGGLHLVSWPWASDVHGHDTEANQSVLVNLETGERQFLHAPPGATGMRCSPSWCVATVDRRTMEWS</sequence>
<proteinExistence type="predicted"/>
<keyword evidence="1" id="KW-0812">Transmembrane</keyword>
<protein>
    <submittedName>
        <fullName evidence="2">Uncharacterized protein</fullName>
    </submittedName>
</protein>
<keyword evidence="3" id="KW-1185">Reference proteome</keyword>
<feature type="transmembrane region" description="Helical" evidence="1">
    <location>
        <begin position="38"/>
        <end position="61"/>
    </location>
</feature>
<dbReference type="AlphaFoldDB" id="A0A9X2G9P2"/>
<evidence type="ECO:0000256" key="1">
    <source>
        <dbReference type="SAM" id="Phobius"/>
    </source>
</evidence>
<gene>
    <name evidence="2" type="ORF">HD597_000825</name>
</gene>
<comment type="caution">
    <text evidence="2">The sequence shown here is derived from an EMBL/GenBank/DDBJ whole genome shotgun (WGS) entry which is preliminary data.</text>
</comment>